<sequence>MQTETKLSQERLGVVKKEFEDLTKKSWKIDNLMEAEMKVVEEELQLELRRVDELRVWRAAAAKKKTQLLEHTNSNYSCKKRRSHYSCKKRRSHWEVFLLICPAM</sequence>
<accession>A0AAP0MDN2</accession>
<comment type="caution">
    <text evidence="1">The sequence shown here is derived from an EMBL/GenBank/DDBJ whole genome shotgun (WGS) entry which is preliminary data.</text>
</comment>
<proteinExistence type="predicted"/>
<keyword evidence="2" id="KW-1185">Reference proteome</keyword>
<evidence type="ECO:0000313" key="1">
    <source>
        <dbReference type="EMBL" id="KAK9208500.1"/>
    </source>
</evidence>
<dbReference type="AlphaFoldDB" id="A0AAP0MDN2"/>
<protein>
    <submittedName>
        <fullName evidence="1">Uncharacterized protein</fullName>
    </submittedName>
</protein>
<evidence type="ECO:0000313" key="2">
    <source>
        <dbReference type="Proteomes" id="UP001428341"/>
    </source>
</evidence>
<organism evidence="1 2">
    <name type="scientific">Citrus x changshan-huyou</name>
    <dbReference type="NCBI Taxonomy" id="2935761"/>
    <lineage>
        <taxon>Eukaryota</taxon>
        <taxon>Viridiplantae</taxon>
        <taxon>Streptophyta</taxon>
        <taxon>Embryophyta</taxon>
        <taxon>Tracheophyta</taxon>
        <taxon>Spermatophyta</taxon>
        <taxon>Magnoliopsida</taxon>
        <taxon>eudicotyledons</taxon>
        <taxon>Gunneridae</taxon>
        <taxon>Pentapetalae</taxon>
        <taxon>rosids</taxon>
        <taxon>malvids</taxon>
        <taxon>Sapindales</taxon>
        <taxon>Rutaceae</taxon>
        <taxon>Aurantioideae</taxon>
        <taxon>Citrus</taxon>
    </lineage>
</organism>
<dbReference type="EMBL" id="JBCGBO010000004">
    <property type="protein sequence ID" value="KAK9208500.1"/>
    <property type="molecule type" value="Genomic_DNA"/>
</dbReference>
<dbReference type="Proteomes" id="UP001428341">
    <property type="component" value="Unassembled WGS sequence"/>
</dbReference>
<gene>
    <name evidence="1" type="ORF">WN944_000857</name>
</gene>
<name>A0AAP0MDN2_9ROSI</name>
<reference evidence="1 2" key="1">
    <citation type="submission" date="2024-05" db="EMBL/GenBank/DDBJ databases">
        <title>Haplotype-resolved chromosome-level genome assembly of Huyou (Citrus changshanensis).</title>
        <authorList>
            <person name="Miao C."/>
            <person name="Chen W."/>
            <person name="Wu Y."/>
            <person name="Wang L."/>
            <person name="Zhao S."/>
            <person name="Grierson D."/>
            <person name="Xu C."/>
            <person name="Chen K."/>
        </authorList>
    </citation>
    <scope>NUCLEOTIDE SEQUENCE [LARGE SCALE GENOMIC DNA]</scope>
    <source>
        <strain evidence="1">01-14</strain>
        <tissue evidence="1">Leaf</tissue>
    </source>
</reference>